<dbReference type="SMART" id="SM00041">
    <property type="entry name" value="CT"/>
    <property type="match status" value="1"/>
</dbReference>
<dbReference type="InterPro" id="IPR036084">
    <property type="entry name" value="Ser_inhib-like_sf"/>
</dbReference>
<feature type="domain" description="VWFD" evidence="8">
    <location>
        <begin position="550"/>
        <end position="732"/>
    </location>
</feature>
<dbReference type="InterPro" id="IPR002172">
    <property type="entry name" value="LDrepeatLR_classA_rpt"/>
</dbReference>
<dbReference type="SUPFAM" id="SSF57424">
    <property type="entry name" value="LDL receptor-like module"/>
    <property type="match status" value="1"/>
</dbReference>
<dbReference type="PROSITE" id="PS50092">
    <property type="entry name" value="TSP1"/>
    <property type="match status" value="2"/>
</dbReference>
<dbReference type="Pfam" id="PF01826">
    <property type="entry name" value="TIL"/>
    <property type="match status" value="1"/>
</dbReference>
<evidence type="ECO:0000256" key="6">
    <source>
        <dbReference type="SAM" id="MobiDB-lite"/>
    </source>
</evidence>
<dbReference type="InterPro" id="IPR036383">
    <property type="entry name" value="TSP1_rpt_sf"/>
</dbReference>
<dbReference type="RefSeq" id="XP_055874445.1">
    <property type="nucleotide sequence ID" value="XM_056018470.1"/>
</dbReference>
<evidence type="ECO:0000256" key="2">
    <source>
        <dbReference type="ARBA" id="ARBA00022837"/>
    </source>
</evidence>
<evidence type="ECO:0000313" key="10">
    <source>
        <dbReference type="RefSeq" id="XP_055874445.1"/>
    </source>
</evidence>
<dbReference type="PROSITE" id="PS51233">
    <property type="entry name" value="VWFD"/>
    <property type="match status" value="2"/>
</dbReference>
<dbReference type="Proteomes" id="UP001165740">
    <property type="component" value="Chromosome 1"/>
</dbReference>
<feature type="region of interest" description="Disordered" evidence="6">
    <location>
        <begin position="2123"/>
        <end position="2158"/>
    </location>
</feature>
<feature type="domain" description="VWFD" evidence="8">
    <location>
        <begin position="1009"/>
        <end position="1181"/>
    </location>
</feature>
<dbReference type="SMART" id="SM00209">
    <property type="entry name" value="TSP1"/>
    <property type="match status" value="4"/>
</dbReference>
<evidence type="ECO:0000256" key="5">
    <source>
        <dbReference type="PROSITE-ProRule" id="PRU00039"/>
    </source>
</evidence>
<evidence type="ECO:0000259" key="8">
    <source>
        <dbReference type="PROSITE" id="PS51233"/>
    </source>
</evidence>
<dbReference type="Gene3D" id="2.10.25.10">
    <property type="entry name" value="Laminin"/>
    <property type="match status" value="3"/>
</dbReference>
<feature type="region of interest" description="Disordered" evidence="6">
    <location>
        <begin position="1993"/>
        <end position="2012"/>
    </location>
</feature>
<dbReference type="InterPro" id="IPR006207">
    <property type="entry name" value="Cys_knot_C"/>
</dbReference>
<dbReference type="PROSITE" id="PS01209">
    <property type="entry name" value="LDLRA_1"/>
    <property type="match status" value="1"/>
</dbReference>
<dbReference type="CDD" id="cd00112">
    <property type="entry name" value="LDLa"/>
    <property type="match status" value="1"/>
</dbReference>
<dbReference type="InterPro" id="IPR036055">
    <property type="entry name" value="LDL_receptor-like_sf"/>
</dbReference>
<dbReference type="PANTHER" id="PTHR11339">
    <property type="entry name" value="EXTRACELLULAR MATRIX GLYCOPROTEIN RELATED"/>
    <property type="match status" value="1"/>
</dbReference>
<dbReference type="Pfam" id="PF00090">
    <property type="entry name" value="TSP_1"/>
    <property type="match status" value="2"/>
</dbReference>
<protein>
    <submittedName>
        <fullName evidence="10">SCO-spondin-like isoform X1</fullName>
    </submittedName>
</protein>
<feature type="domain" description="CTCK" evidence="7">
    <location>
        <begin position="2884"/>
        <end position="2980"/>
    </location>
</feature>
<dbReference type="CDD" id="cd19941">
    <property type="entry name" value="TIL"/>
    <property type="match status" value="2"/>
</dbReference>
<dbReference type="PROSITE" id="PS50068">
    <property type="entry name" value="LDLRA_2"/>
    <property type="match status" value="1"/>
</dbReference>
<evidence type="ECO:0000256" key="3">
    <source>
        <dbReference type="ARBA" id="ARBA00023157"/>
    </source>
</evidence>
<dbReference type="SUPFAM" id="SSF82895">
    <property type="entry name" value="TSP-1 type 1 repeat"/>
    <property type="match status" value="1"/>
</dbReference>
<sequence>MICFRRIHRIWLLGLYVILIGFMSIRPSLARRCKTPTSHIMSKTVECHQAVKDIVLESFTLDVRETETRNNWGHDEDKTMSRVFNGFLGECVIYKNITIEVCCPGYTGVNCEKAPGNERNQFCYARKHCRSKSVLNESFVDAESCCRDASRSWGMSKNGNFCLDCSKVQPSPMSQSQLLGPYLTCRAGALCTVQTFLGAVYQPFSAPCNITLLELNNIKIDSWTHCSYETSKCYKGLRVHHISRERVYQVDDESIAMSSTNMNYTVKSVLFSQHLDHVEKIGDVNFDVLSDSIVLAFPVLDLFIRRDSNTEIFITVGFDSPLIHDKYIGGACQKLRPDKQTEQKLNNLMKVYSNQLDVQPNWSETSRPCRTSYELEKARSACYLLTTDVFRPCHDKVDVKPYIKYCMDTFCLMPVSSKNATRCQAMAAYVSACLMENIVLSWRVKAGCDMKCPANMVYSDCGPSQRPACGRTQPPAGFHGQQATCISGCHCPDGLLYYNKSCVTPSECPCSQHGRYYKPNEQIQLLDACQVCTCAASGLWTCVKSNNCYASCSVYGPGILTTFDRQDFFLSSDDTTCLFTLVAHQKNDLQINMISQKSPLTPSTLTPLGVELKGDKVHFVVIFHNFTFYEVLDLKSNSSVRLPYTNEFVYIRTPTSSSIAIDAFEFRILLFNLNYLVVATWESFYEAGSLRGLCGNMNRQIHDDRLLPSGIDAESDDKYIGAYSTDSCGRSGFRSIDDSVGGQQKFAGLSDILENIYIPISNLDRVALVSQEWSVVQSTLLKISHSLQIPFSFLTGHLKKHTTLPDLLPEMQTCQGDLDYNDHNPVWLSHCLDPQLSVRMFTDKTVPGCSCPHGHLLTHEGRCVRRKDCPCFEVQSKAYVKPGSFQKDYCIRCQCDDALISCQDKCAEIVCPKNQVAYTKIKRQNDMCARYKCPDKFNTIMTCADDIRDCVCQDGFAETLDGQCTRIGTCPCFYNDIWYPNNSEITIQFDIVKCDNSVWRKIKRIDFHASCYLSGTSMTVVTFDGSVFRFPGRCSYTLIKSNTPEVKVSIKNLACGSSGIACSHKIDIHVGDTHVQLIKGIEGIITGNTVLALNDSLRLGDVHIFSSTLHTVVSFQEIALYWSGALLTKIQVSDKWLNKLEGLCGTYDFDSKNDFLKSDHSLGSDAIEFGMSWKEEGAICSDSDYDITTPSCEKHPHRSAWAKELCSVIATSETFQGCRQTMPESNIKRYVSDCEENACTCDKGGDCECLCDSIAHFASTCSDLGFPSHWRSQHLCPVQCEGGMVYQAKGAPCHMTCYDISNNASSNCLTHVQVEGCFCPTGQVLHESNCISPNECPCYHNARWYDADSVNIVDCMNCVCQGGVLLCTGENCTKCHIDQFECLESHRCISNSSVCDEVQDCEDGSDESSDECLELDTTVHEEVTEITTVSEEVTETFPPEITTVFDEATETFGPEITTFSDNVTETFGPEITTVSEAVTETFAPEITTVFEEGTETFAPEITTVSEDVTETIAPEITTVSKKVTETFVPNISTVSEKVTETIVPEINTEITVSTTTTMMKETAKEELTTAAKTIETTTEEELTTPAKTIETTTEEEFTTTAKTKETTEEELTTPAKTIETTTEEELTTPAKTIETTTEEEFTTTAKTKETTEEELTTPAKTIETTTEEEFTTPAKTIETTTEEEFTTPAKTIETTTEEELTTTAKTIETTTEEELTTTAKTKETTTEEEFTTTAETKETTEEELTTPAKTIETTTEEELTTTAKTIETTTEEELTTTAMMKETTKEELTTTAKTIETTTEEELTTTAKTIETTTEEELTTTAKTIETTTEEELTTTAKTKEATTEEELTTTAKTIETTTEEELTTTAKTKETTEEELTTPAKTIETTTEEEFTTPAKTIETTTEEELTTTAKTKETTTEEEFTTTAETKETTEEELTTPAKTIETTTEEELTTTAKTIETTTEEELTTTAMMKETTEEELTTTAKTIETTTEEELTTAAKTKETTTEEELTTTAKTIETTTEEELTTTAKTKETTTEEELTTPAKTKETTTEEEFTTPAKTIETTTEEEFTTTAKTKESTEEELTTPAKTIETTTEEEFTTPAKTIETTTKEELTTTAKTIETTTEEELTTTAKTKETTTEEELTTPAKTKETTTKEELTTTAKIIETTTEEELTTAAKTKETTTEEELTTTAKTIETTTKEELTTTAKTIETTTEEELTTTAKTIETTTEEELTTTAKTIETTTEEELTTTAKTKETTKEELTTTAKTIETTTEEELTTTAKAKETTKEELATTAKTIETTTEEELTTTAKAKETTKEEFTTTAMTKETTEKEFTTAAKTIETTEEEITTTEKTTKTTPQRVLTTTEKTVETTPEKLLTTTEKTIQTTLEYSITELSKETTLSRETTTKAQYTSLEMPGSTTNAKYINDTSTTTKLTQYTTTSSGSAALALTLSRQLACLCHQGQCVQGDACKCVNETGQHRPINATYFDSNTCQICQCTRNATECRNLTLMSTVPNDLQSLFSTEQWSSWSDCSVLRGLGTSSRYRFKFNETCKFRVNETRECLATSKHCITSNNLLVADGESRDMGNCQMCTCHNGELTCGENIHAVPENEIWNQWSPWSHCTENCNSYYQIRCRTCKIPVCLNVTCSKPQCEKRGCGEKPCCQLFQWSPWSDCDVSCKNNSRDVRLRYRQYFDSVASRDCKRFEEKKSCQSCKCHETIGQWSSWTRCSAKKCGWGKRSRYRHIPASCPELTRTQTQDCFLKNCDCKEGFVWRNHSSCQRQCHLEPSRNCHQKLSGGCVCPSHLVFNGSHCIPSEHCSLDCVYNNKTYKSYEMFPCGKCRNCLCYEGQVIQIVKPCIKATDCNLATHDLIPSNDGCCEADCVAKEKCGLVTFPPQHIDYKTCSSVTMLPRQTCYGLCERERGNMSVDYDQMKIVQQQCSCCAVKRSFLLPVKFQCEDEYEFTQNVPIIDSCHCFSCSNEYQLVTR</sequence>
<dbReference type="OMA" id="GVCVPCM"/>
<evidence type="ECO:0000256" key="4">
    <source>
        <dbReference type="ARBA" id="ARBA00023180"/>
    </source>
</evidence>
<feature type="region of interest" description="Disordered" evidence="6">
    <location>
        <begin position="2245"/>
        <end position="2265"/>
    </location>
</feature>
<keyword evidence="3" id="KW-1015">Disulfide bond</keyword>
<keyword evidence="4" id="KW-0325">Glycoprotein</keyword>
<keyword evidence="1" id="KW-0245">EGF-like domain</keyword>
<dbReference type="SMART" id="SM00192">
    <property type="entry name" value="LDLa"/>
    <property type="match status" value="1"/>
</dbReference>
<feature type="region of interest" description="Disordered" evidence="6">
    <location>
        <begin position="1829"/>
        <end position="1880"/>
    </location>
</feature>
<feature type="compositionally biased region" description="Basic and acidic residues" evidence="6">
    <location>
        <begin position="2254"/>
        <end position="2263"/>
    </location>
</feature>
<dbReference type="InterPro" id="IPR014853">
    <property type="entry name" value="VWF/SSPO/ZAN-like_Cys-rich_dom"/>
</dbReference>
<dbReference type="PROSITE" id="PS01225">
    <property type="entry name" value="CTCK_2"/>
    <property type="match status" value="1"/>
</dbReference>
<evidence type="ECO:0000256" key="1">
    <source>
        <dbReference type="ARBA" id="ARBA00022536"/>
    </source>
</evidence>
<reference evidence="10" key="1">
    <citation type="submission" date="2025-08" db="UniProtKB">
        <authorList>
            <consortium name="RefSeq"/>
        </authorList>
    </citation>
    <scope>IDENTIFICATION</scope>
</reference>
<dbReference type="InterPro" id="IPR001846">
    <property type="entry name" value="VWF_type-D"/>
</dbReference>
<feature type="region of interest" description="Disordered" evidence="6">
    <location>
        <begin position="1592"/>
        <end position="1614"/>
    </location>
</feature>
<dbReference type="SUPFAM" id="SSF57567">
    <property type="entry name" value="Serine protease inhibitors"/>
    <property type="match status" value="4"/>
</dbReference>
<dbReference type="GeneID" id="106061055"/>
<evidence type="ECO:0000313" key="9">
    <source>
        <dbReference type="Proteomes" id="UP001165740"/>
    </source>
</evidence>
<evidence type="ECO:0000259" key="7">
    <source>
        <dbReference type="PROSITE" id="PS01225"/>
    </source>
</evidence>
<accession>A0A9W2ZHD4</accession>
<dbReference type="InterPro" id="IPR002919">
    <property type="entry name" value="TIL_dom"/>
</dbReference>
<feature type="region of interest" description="Disordered" evidence="6">
    <location>
        <begin position="1636"/>
        <end position="1658"/>
    </location>
</feature>
<feature type="compositionally biased region" description="Basic and acidic residues" evidence="6">
    <location>
        <begin position="2149"/>
        <end position="2158"/>
    </location>
</feature>
<dbReference type="InterPro" id="IPR050780">
    <property type="entry name" value="Mucin_vWF_Thrombospondin_sf"/>
</dbReference>
<dbReference type="Pfam" id="PF08742">
    <property type="entry name" value="C8"/>
    <property type="match status" value="2"/>
</dbReference>
<dbReference type="Gene3D" id="4.10.400.10">
    <property type="entry name" value="Low-density Lipoprotein Receptor"/>
    <property type="match status" value="1"/>
</dbReference>
<feature type="region of interest" description="Disordered" evidence="6">
    <location>
        <begin position="1902"/>
        <end position="1939"/>
    </location>
</feature>
<feature type="region of interest" description="Disordered" evidence="6">
    <location>
        <begin position="2347"/>
        <end position="2371"/>
    </location>
</feature>
<proteinExistence type="predicted"/>
<keyword evidence="9" id="KW-1185">Reference proteome</keyword>
<dbReference type="Pfam" id="PF00057">
    <property type="entry name" value="Ldl_recept_a"/>
    <property type="match status" value="1"/>
</dbReference>
<dbReference type="Pfam" id="PF00094">
    <property type="entry name" value="VWD"/>
    <property type="match status" value="2"/>
</dbReference>
<dbReference type="OrthoDB" id="6160329at2759"/>
<dbReference type="InterPro" id="IPR023415">
    <property type="entry name" value="LDLR_class-A_CS"/>
</dbReference>
<organism evidence="9 10">
    <name type="scientific">Biomphalaria glabrata</name>
    <name type="common">Bloodfluke planorb</name>
    <name type="synonym">Freshwater snail</name>
    <dbReference type="NCBI Taxonomy" id="6526"/>
    <lineage>
        <taxon>Eukaryota</taxon>
        <taxon>Metazoa</taxon>
        <taxon>Spiralia</taxon>
        <taxon>Lophotrochozoa</taxon>
        <taxon>Mollusca</taxon>
        <taxon>Gastropoda</taxon>
        <taxon>Heterobranchia</taxon>
        <taxon>Euthyneura</taxon>
        <taxon>Panpulmonata</taxon>
        <taxon>Hygrophila</taxon>
        <taxon>Lymnaeoidea</taxon>
        <taxon>Planorbidae</taxon>
        <taxon>Biomphalaria</taxon>
    </lineage>
</organism>
<dbReference type="PANTHER" id="PTHR11339:SF395">
    <property type="entry name" value="GH18 DOMAIN-CONTAINING PROTEIN"/>
    <property type="match status" value="1"/>
</dbReference>
<keyword evidence="2" id="KW-0106">Calcium</keyword>
<gene>
    <name evidence="10" type="primary">LOC106061055</name>
</gene>
<dbReference type="SMART" id="SM00832">
    <property type="entry name" value="C8"/>
    <property type="match status" value="2"/>
</dbReference>
<dbReference type="InterPro" id="IPR000884">
    <property type="entry name" value="TSP1_rpt"/>
</dbReference>
<feature type="region of interest" description="Disordered" evidence="6">
    <location>
        <begin position="1711"/>
        <end position="1747"/>
    </location>
</feature>
<comment type="caution">
    <text evidence="5">Lacks conserved residue(s) required for the propagation of feature annotation.</text>
</comment>
<feature type="region of interest" description="Disordered" evidence="6">
    <location>
        <begin position="2021"/>
        <end position="2098"/>
    </location>
</feature>
<dbReference type="SMART" id="SM00216">
    <property type="entry name" value="VWD"/>
    <property type="match status" value="2"/>
</dbReference>
<name>A0A9W2ZHD4_BIOGL</name>